<accession>C0CZ91</accession>
<organism evidence="1 2">
    <name type="scientific">[Clostridium] asparagiforme DSM 15981</name>
    <dbReference type="NCBI Taxonomy" id="518636"/>
    <lineage>
        <taxon>Bacteria</taxon>
        <taxon>Bacillati</taxon>
        <taxon>Bacillota</taxon>
        <taxon>Clostridia</taxon>
        <taxon>Lachnospirales</taxon>
        <taxon>Lachnospiraceae</taxon>
        <taxon>Enterocloster</taxon>
    </lineage>
</organism>
<name>C0CZ91_9FIRM</name>
<protein>
    <submittedName>
        <fullName evidence="1">Uncharacterized protein</fullName>
    </submittedName>
</protein>
<comment type="caution">
    <text evidence="1">The sequence shown here is derived from an EMBL/GenBank/DDBJ whole genome shotgun (WGS) entry which is preliminary data.</text>
</comment>
<dbReference type="EMBL" id="ACCJ01000138">
    <property type="protein sequence ID" value="EEG55576.1"/>
    <property type="molecule type" value="Genomic_DNA"/>
</dbReference>
<dbReference type="AlphaFoldDB" id="C0CZ91"/>
<dbReference type="HOGENOM" id="CLU_2971182_0_0_9"/>
<gene>
    <name evidence="1" type="ORF">CLOSTASPAR_02318</name>
</gene>
<proteinExistence type="predicted"/>
<keyword evidence="2" id="KW-1185">Reference proteome</keyword>
<reference evidence="1 2" key="2">
    <citation type="submission" date="2009-02" db="EMBL/GenBank/DDBJ databases">
        <title>Draft genome sequence of Clostridium asparagiforme (DSM 15981).</title>
        <authorList>
            <person name="Sudarsanam P."/>
            <person name="Ley R."/>
            <person name="Guruge J."/>
            <person name="Turnbaugh P.J."/>
            <person name="Mahowald M."/>
            <person name="Liep D."/>
            <person name="Gordon J."/>
        </authorList>
    </citation>
    <scope>NUCLEOTIDE SEQUENCE [LARGE SCALE GENOMIC DNA]</scope>
    <source>
        <strain evidence="1 2">DSM 15981</strain>
    </source>
</reference>
<reference evidence="1 2" key="1">
    <citation type="submission" date="2009-01" db="EMBL/GenBank/DDBJ databases">
        <authorList>
            <person name="Fulton L."/>
            <person name="Clifton S."/>
            <person name="Fulton B."/>
            <person name="Xu J."/>
            <person name="Minx P."/>
            <person name="Pepin K.H."/>
            <person name="Johnson M."/>
            <person name="Bhonagiri V."/>
            <person name="Nash W.E."/>
            <person name="Mardis E.R."/>
            <person name="Wilson R.K."/>
        </authorList>
    </citation>
    <scope>NUCLEOTIDE SEQUENCE [LARGE SCALE GENOMIC DNA]</scope>
    <source>
        <strain evidence="1 2">DSM 15981</strain>
    </source>
</reference>
<evidence type="ECO:0000313" key="1">
    <source>
        <dbReference type="EMBL" id="EEG55576.1"/>
    </source>
</evidence>
<dbReference type="Proteomes" id="UP000004756">
    <property type="component" value="Unassembled WGS sequence"/>
</dbReference>
<evidence type="ECO:0000313" key="2">
    <source>
        <dbReference type="Proteomes" id="UP000004756"/>
    </source>
</evidence>
<sequence>MKTPYLKKELCSGKTAGRVPFSFGCKRLPAQSVDDGWMEPDCPPYMDIVAKIMILICQ</sequence>